<evidence type="ECO:0000313" key="2">
    <source>
        <dbReference type="EMBL" id="KAJ1134847.1"/>
    </source>
</evidence>
<proteinExistence type="predicted"/>
<reference evidence="2" key="1">
    <citation type="journal article" date="2022" name="bioRxiv">
        <title>Sequencing and chromosome-scale assembly of the giantPleurodeles waltlgenome.</title>
        <authorList>
            <person name="Brown T."/>
            <person name="Elewa A."/>
            <person name="Iarovenko S."/>
            <person name="Subramanian E."/>
            <person name="Araus A.J."/>
            <person name="Petzold A."/>
            <person name="Susuki M."/>
            <person name="Suzuki K.-i.T."/>
            <person name="Hayashi T."/>
            <person name="Toyoda A."/>
            <person name="Oliveira C."/>
            <person name="Osipova E."/>
            <person name="Leigh N.D."/>
            <person name="Simon A."/>
            <person name="Yun M.H."/>
        </authorList>
    </citation>
    <scope>NUCLEOTIDE SEQUENCE</scope>
    <source>
        <strain evidence="2">20211129_DDA</strain>
        <tissue evidence="2">Liver</tissue>
    </source>
</reference>
<gene>
    <name evidence="2" type="ORF">NDU88_001293</name>
</gene>
<evidence type="ECO:0000256" key="1">
    <source>
        <dbReference type="SAM" id="MobiDB-lite"/>
    </source>
</evidence>
<dbReference type="Proteomes" id="UP001066276">
    <property type="component" value="Chromosome 6"/>
</dbReference>
<feature type="region of interest" description="Disordered" evidence="1">
    <location>
        <begin position="14"/>
        <end position="116"/>
    </location>
</feature>
<organism evidence="2 3">
    <name type="scientific">Pleurodeles waltl</name>
    <name type="common">Iberian ribbed newt</name>
    <dbReference type="NCBI Taxonomy" id="8319"/>
    <lineage>
        <taxon>Eukaryota</taxon>
        <taxon>Metazoa</taxon>
        <taxon>Chordata</taxon>
        <taxon>Craniata</taxon>
        <taxon>Vertebrata</taxon>
        <taxon>Euteleostomi</taxon>
        <taxon>Amphibia</taxon>
        <taxon>Batrachia</taxon>
        <taxon>Caudata</taxon>
        <taxon>Salamandroidea</taxon>
        <taxon>Salamandridae</taxon>
        <taxon>Pleurodelinae</taxon>
        <taxon>Pleurodeles</taxon>
    </lineage>
</organism>
<keyword evidence="3" id="KW-1185">Reference proteome</keyword>
<dbReference type="EMBL" id="JANPWB010000010">
    <property type="protein sequence ID" value="KAJ1134847.1"/>
    <property type="molecule type" value="Genomic_DNA"/>
</dbReference>
<name>A0AAV7Q2Q0_PLEWA</name>
<evidence type="ECO:0000313" key="3">
    <source>
        <dbReference type="Proteomes" id="UP001066276"/>
    </source>
</evidence>
<sequence>MGAIARRILRRSSRAGRPLAVRSSRDGSLESGPDPCLLQQYPVDAHRAADGGADNVGTGSGSRRLLEPLTARPRCPALERRSGSRQIDSCKREACPEAEPGGCLPCSDGPPRHKID</sequence>
<dbReference type="AlphaFoldDB" id="A0AAV7Q2Q0"/>
<feature type="compositionally biased region" description="Basic and acidic residues" evidence="1">
    <location>
        <begin position="77"/>
        <end position="95"/>
    </location>
</feature>
<accession>A0AAV7Q2Q0</accession>
<comment type="caution">
    <text evidence="2">The sequence shown here is derived from an EMBL/GenBank/DDBJ whole genome shotgun (WGS) entry which is preliminary data.</text>
</comment>
<protein>
    <submittedName>
        <fullName evidence="2">Uncharacterized protein</fullName>
    </submittedName>
</protein>